<dbReference type="Proteomes" id="UP000189941">
    <property type="component" value="Unassembled WGS sequence"/>
</dbReference>
<name>A0A1T4K8V0_9LACT</name>
<evidence type="ECO:0008006" key="3">
    <source>
        <dbReference type="Google" id="ProtNLM"/>
    </source>
</evidence>
<organism evidence="1 2">
    <name type="scientific">Globicatella sulfidifaciens DSM 15739</name>
    <dbReference type="NCBI Taxonomy" id="1121925"/>
    <lineage>
        <taxon>Bacteria</taxon>
        <taxon>Bacillati</taxon>
        <taxon>Bacillota</taxon>
        <taxon>Bacilli</taxon>
        <taxon>Lactobacillales</taxon>
        <taxon>Aerococcaceae</taxon>
        <taxon>Globicatella</taxon>
    </lineage>
</organism>
<dbReference type="AlphaFoldDB" id="A0A1T4K8V0"/>
<keyword evidence="2" id="KW-1185">Reference proteome</keyword>
<dbReference type="STRING" id="1121925.SAMN02746011_00613"/>
<proteinExistence type="predicted"/>
<reference evidence="2" key="1">
    <citation type="submission" date="2017-02" db="EMBL/GenBank/DDBJ databases">
        <authorList>
            <person name="Varghese N."/>
            <person name="Submissions S."/>
        </authorList>
    </citation>
    <scope>NUCLEOTIDE SEQUENCE [LARGE SCALE GENOMIC DNA]</scope>
    <source>
        <strain evidence="2">DSM 15739</strain>
    </source>
</reference>
<gene>
    <name evidence="1" type="ORF">SAMN02746011_00613</name>
</gene>
<accession>A0A1T4K8V0</accession>
<dbReference type="OrthoDB" id="2180340at2"/>
<evidence type="ECO:0000313" key="2">
    <source>
        <dbReference type="Proteomes" id="UP000189941"/>
    </source>
</evidence>
<sequence length="184" mass="21680">MTLFEKIKEKYAQHPEMPYISPNRDLATWLKEVETSSNKLVPKRNMIRLDEGYLPGHIIILWRVQFGTYTNETVISKYFEYTYGIDAKKEMNNLIHDGYVIELSAMDSLDFQTAGQLKIYLKNKGIHGYSKMTKAQLIEAIHQHYSEEELGELFTIRKYKLTNKGEKLLNKYPEIIDKHPKKKF</sequence>
<dbReference type="EMBL" id="FUWO01000004">
    <property type="protein sequence ID" value="SJZ38862.1"/>
    <property type="molecule type" value="Genomic_DNA"/>
</dbReference>
<protein>
    <recommendedName>
        <fullName evidence="3">Rho termination factor, N-terminal domain</fullName>
    </recommendedName>
</protein>
<dbReference type="RefSeq" id="WP_078755436.1">
    <property type="nucleotide sequence ID" value="NZ_FUWO01000004.1"/>
</dbReference>
<evidence type="ECO:0000313" key="1">
    <source>
        <dbReference type="EMBL" id="SJZ38862.1"/>
    </source>
</evidence>